<dbReference type="SUPFAM" id="SSF55008">
    <property type="entry name" value="HMA, heavy metal-associated domain"/>
    <property type="match status" value="1"/>
</dbReference>
<accession>G5GIP8</accession>
<dbReference type="InterPro" id="IPR006121">
    <property type="entry name" value="HMA_dom"/>
</dbReference>
<reference evidence="3 4" key="1">
    <citation type="submission" date="2011-08" db="EMBL/GenBank/DDBJ databases">
        <title>The Genome Sequence of Johnsonella ignava ATCC 51276.</title>
        <authorList>
            <consortium name="The Broad Institute Genome Sequencing Platform"/>
            <person name="Earl A."/>
            <person name="Ward D."/>
            <person name="Feldgarden M."/>
            <person name="Gevers D."/>
            <person name="Izard J."/>
            <person name="Blanton J.M."/>
            <person name="Baranova O.V."/>
            <person name="Dewhirst F.E."/>
            <person name="Young S.K."/>
            <person name="Zeng Q."/>
            <person name="Gargeya S."/>
            <person name="Fitzgerald M."/>
            <person name="Haas B."/>
            <person name="Abouelleil A."/>
            <person name="Alvarado L."/>
            <person name="Arachchi H.M."/>
            <person name="Berlin A."/>
            <person name="Brown A."/>
            <person name="Chapman S.B."/>
            <person name="Chen Z."/>
            <person name="Dunbar C."/>
            <person name="Freedman E."/>
            <person name="Gearin G."/>
            <person name="Gellesch M."/>
            <person name="Goldberg J."/>
            <person name="Griggs A."/>
            <person name="Gujja S."/>
            <person name="Heiman D."/>
            <person name="Howarth C."/>
            <person name="Larson L."/>
            <person name="Lui A."/>
            <person name="MacDonald P.J.P."/>
            <person name="Montmayeur A."/>
            <person name="Murphy C."/>
            <person name="Neiman D."/>
            <person name="Pearson M."/>
            <person name="Priest M."/>
            <person name="Roberts A."/>
            <person name="Saif S."/>
            <person name="Shea T."/>
            <person name="Shenoy N."/>
            <person name="Sisk P."/>
            <person name="Stolte C."/>
            <person name="Sykes S."/>
            <person name="Wortman J."/>
            <person name="Nusbaum C."/>
            <person name="Birren B."/>
        </authorList>
    </citation>
    <scope>NUCLEOTIDE SEQUENCE [LARGE SCALE GENOMIC DNA]</scope>
    <source>
        <strain evidence="3 4">ATCC 51276</strain>
    </source>
</reference>
<dbReference type="PROSITE" id="PS50846">
    <property type="entry name" value="HMA_2"/>
    <property type="match status" value="1"/>
</dbReference>
<dbReference type="CDD" id="cd00371">
    <property type="entry name" value="HMA"/>
    <property type="match status" value="1"/>
</dbReference>
<dbReference type="eggNOG" id="COG2608">
    <property type="taxonomic scope" value="Bacteria"/>
</dbReference>
<sequence length="73" mass="8110">MKRMLKLEGLDCADCAAKLENRIKALDGVVNAGINFITLKCSVEALDKDMEDVLEKVVKLINAEHPEIKVKRA</sequence>
<dbReference type="Pfam" id="PF00403">
    <property type="entry name" value="HMA"/>
    <property type="match status" value="1"/>
</dbReference>
<dbReference type="RefSeq" id="WP_005541083.1">
    <property type="nucleotide sequence ID" value="NZ_JH378833.1"/>
</dbReference>
<comment type="caution">
    <text evidence="3">The sequence shown here is derived from an EMBL/GenBank/DDBJ whole genome shotgun (WGS) entry which is preliminary data.</text>
</comment>
<evidence type="ECO:0000313" key="3">
    <source>
        <dbReference type="EMBL" id="EHI55302.1"/>
    </source>
</evidence>
<dbReference type="EMBL" id="ACZL01000023">
    <property type="protein sequence ID" value="EHI55302.1"/>
    <property type="molecule type" value="Genomic_DNA"/>
</dbReference>
<evidence type="ECO:0000256" key="1">
    <source>
        <dbReference type="ARBA" id="ARBA00022723"/>
    </source>
</evidence>
<organism evidence="3 4">
    <name type="scientific">Johnsonella ignava ATCC 51276</name>
    <dbReference type="NCBI Taxonomy" id="679200"/>
    <lineage>
        <taxon>Bacteria</taxon>
        <taxon>Bacillati</taxon>
        <taxon>Bacillota</taxon>
        <taxon>Clostridia</taxon>
        <taxon>Lachnospirales</taxon>
        <taxon>Lachnospiraceae</taxon>
        <taxon>Johnsonella</taxon>
    </lineage>
</organism>
<feature type="domain" description="HMA" evidence="2">
    <location>
        <begin position="1"/>
        <end position="69"/>
    </location>
</feature>
<keyword evidence="4" id="KW-1185">Reference proteome</keyword>
<proteinExistence type="predicted"/>
<dbReference type="InterPro" id="IPR017969">
    <property type="entry name" value="Heavy-metal-associated_CS"/>
</dbReference>
<dbReference type="PATRIC" id="fig|679200.3.peg.1525"/>
<dbReference type="HOGENOM" id="CLU_134973_9_1_9"/>
<gene>
    <name evidence="3" type="ORF">HMPREF9333_01438</name>
</gene>
<dbReference type="GO" id="GO:0046872">
    <property type="term" value="F:metal ion binding"/>
    <property type="evidence" value="ECO:0007669"/>
    <property type="project" value="UniProtKB-KW"/>
</dbReference>
<name>G5GIP8_9FIRM</name>
<keyword evidence="1" id="KW-0479">Metal-binding</keyword>
<evidence type="ECO:0000313" key="4">
    <source>
        <dbReference type="Proteomes" id="UP000003011"/>
    </source>
</evidence>
<dbReference type="PROSITE" id="PS01047">
    <property type="entry name" value="HMA_1"/>
    <property type="match status" value="1"/>
</dbReference>
<dbReference type="Proteomes" id="UP000003011">
    <property type="component" value="Unassembled WGS sequence"/>
</dbReference>
<dbReference type="OrthoDB" id="7068874at2"/>
<dbReference type="InterPro" id="IPR036163">
    <property type="entry name" value="HMA_dom_sf"/>
</dbReference>
<protein>
    <recommendedName>
        <fullName evidence="2">HMA domain-containing protein</fullName>
    </recommendedName>
</protein>
<dbReference type="STRING" id="679200.HMPREF9333_01438"/>
<dbReference type="AlphaFoldDB" id="G5GIP8"/>
<dbReference type="Gene3D" id="3.30.70.100">
    <property type="match status" value="1"/>
</dbReference>
<evidence type="ECO:0000259" key="2">
    <source>
        <dbReference type="PROSITE" id="PS50846"/>
    </source>
</evidence>